<feature type="transmembrane region" description="Helical" evidence="7">
    <location>
        <begin position="42"/>
        <end position="62"/>
    </location>
</feature>
<evidence type="ECO:0000256" key="1">
    <source>
        <dbReference type="ARBA" id="ARBA00004651"/>
    </source>
</evidence>
<dbReference type="GO" id="GO:0140359">
    <property type="term" value="F:ABC-type transporter activity"/>
    <property type="evidence" value="ECO:0007669"/>
    <property type="project" value="InterPro"/>
</dbReference>
<protein>
    <submittedName>
        <fullName evidence="10">ATP-binding cassette subfamily B protein</fullName>
    </submittedName>
</protein>
<evidence type="ECO:0000313" key="11">
    <source>
        <dbReference type="Proteomes" id="UP000295632"/>
    </source>
</evidence>
<evidence type="ECO:0000256" key="6">
    <source>
        <dbReference type="ARBA" id="ARBA00023136"/>
    </source>
</evidence>
<dbReference type="InterPro" id="IPR003593">
    <property type="entry name" value="AAA+_ATPase"/>
</dbReference>
<evidence type="ECO:0000256" key="5">
    <source>
        <dbReference type="ARBA" id="ARBA00022989"/>
    </source>
</evidence>
<dbReference type="PANTHER" id="PTHR24221:SF654">
    <property type="entry name" value="ATP-BINDING CASSETTE SUB-FAMILY B MEMBER 6"/>
    <property type="match status" value="1"/>
</dbReference>
<dbReference type="InterPro" id="IPR039421">
    <property type="entry name" value="Type_1_exporter"/>
</dbReference>
<evidence type="ECO:0000313" key="10">
    <source>
        <dbReference type="EMBL" id="TDQ42017.1"/>
    </source>
</evidence>
<dbReference type="Pfam" id="PF00005">
    <property type="entry name" value="ABC_tran"/>
    <property type="match status" value="1"/>
</dbReference>
<dbReference type="PROSITE" id="PS50893">
    <property type="entry name" value="ABC_TRANSPORTER_2"/>
    <property type="match status" value="1"/>
</dbReference>
<feature type="transmembrane region" description="Helical" evidence="7">
    <location>
        <begin position="275"/>
        <end position="305"/>
    </location>
</feature>
<dbReference type="RefSeq" id="WP_133578916.1">
    <property type="nucleotide sequence ID" value="NZ_SNYJ01000002.1"/>
</dbReference>
<dbReference type="GO" id="GO:0005886">
    <property type="term" value="C:plasma membrane"/>
    <property type="evidence" value="ECO:0007669"/>
    <property type="project" value="UniProtKB-SubCell"/>
</dbReference>
<keyword evidence="2 7" id="KW-0812">Transmembrane</keyword>
<dbReference type="OrthoDB" id="9806127at2"/>
<dbReference type="SMART" id="SM00382">
    <property type="entry name" value="AAA"/>
    <property type="match status" value="1"/>
</dbReference>
<name>A0A4V3D618_9BACI</name>
<reference evidence="10 11" key="1">
    <citation type="submission" date="2019-03" db="EMBL/GenBank/DDBJ databases">
        <title>Genomic Encyclopedia of Type Strains, Phase IV (KMG-IV): sequencing the most valuable type-strain genomes for metagenomic binning, comparative biology and taxonomic classification.</title>
        <authorList>
            <person name="Goeker M."/>
        </authorList>
    </citation>
    <scope>NUCLEOTIDE SEQUENCE [LARGE SCALE GENOMIC DNA]</scope>
    <source>
        <strain evidence="10 11">DSM 28697</strain>
    </source>
</reference>
<feature type="domain" description="ABC transporter" evidence="8">
    <location>
        <begin position="357"/>
        <end position="594"/>
    </location>
</feature>
<dbReference type="GO" id="GO:0034040">
    <property type="term" value="F:ATPase-coupled lipid transmembrane transporter activity"/>
    <property type="evidence" value="ECO:0007669"/>
    <property type="project" value="TreeGrafter"/>
</dbReference>
<dbReference type="AlphaFoldDB" id="A0A4V3D618"/>
<feature type="transmembrane region" description="Helical" evidence="7">
    <location>
        <begin position="162"/>
        <end position="185"/>
    </location>
</feature>
<dbReference type="PROSITE" id="PS50929">
    <property type="entry name" value="ABC_TM1F"/>
    <property type="match status" value="1"/>
</dbReference>
<comment type="caution">
    <text evidence="10">The sequence shown here is derived from an EMBL/GenBank/DDBJ whole genome shotgun (WGS) entry which is preliminary data.</text>
</comment>
<dbReference type="Gene3D" id="1.20.1560.10">
    <property type="entry name" value="ABC transporter type 1, transmembrane domain"/>
    <property type="match status" value="1"/>
</dbReference>
<dbReference type="InterPro" id="IPR011527">
    <property type="entry name" value="ABC1_TM_dom"/>
</dbReference>
<dbReference type="CDD" id="cd03228">
    <property type="entry name" value="ABCC_MRP_Like"/>
    <property type="match status" value="1"/>
</dbReference>
<dbReference type="EMBL" id="SNYJ01000002">
    <property type="protein sequence ID" value="TDQ42017.1"/>
    <property type="molecule type" value="Genomic_DNA"/>
</dbReference>
<comment type="subcellular location">
    <subcellularLocation>
        <location evidence="1">Cell membrane</location>
        <topology evidence="1">Multi-pass membrane protein</topology>
    </subcellularLocation>
</comment>
<dbReference type="GO" id="GO:0016887">
    <property type="term" value="F:ATP hydrolysis activity"/>
    <property type="evidence" value="ECO:0007669"/>
    <property type="project" value="InterPro"/>
</dbReference>
<dbReference type="InterPro" id="IPR003439">
    <property type="entry name" value="ABC_transporter-like_ATP-bd"/>
</dbReference>
<organism evidence="10 11">
    <name type="scientific">Aureibacillus halotolerans</name>
    <dbReference type="NCBI Taxonomy" id="1508390"/>
    <lineage>
        <taxon>Bacteria</taxon>
        <taxon>Bacillati</taxon>
        <taxon>Bacillota</taxon>
        <taxon>Bacilli</taxon>
        <taxon>Bacillales</taxon>
        <taxon>Bacillaceae</taxon>
        <taxon>Aureibacillus</taxon>
    </lineage>
</organism>
<accession>A0A4V3D618</accession>
<dbReference type="GO" id="GO:0005524">
    <property type="term" value="F:ATP binding"/>
    <property type="evidence" value="ECO:0007669"/>
    <property type="project" value="UniProtKB-KW"/>
</dbReference>
<evidence type="ECO:0000259" key="8">
    <source>
        <dbReference type="PROSITE" id="PS50893"/>
    </source>
</evidence>
<evidence type="ECO:0000256" key="2">
    <source>
        <dbReference type="ARBA" id="ARBA00022692"/>
    </source>
</evidence>
<proteinExistence type="predicted"/>
<keyword evidence="11" id="KW-1185">Reference proteome</keyword>
<dbReference type="InterPro" id="IPR036640">
    <property type="entry name" value="ABC1_TM_sf"/>
</dbReference>
<keyword evidence="5 7" id="KW-1133">Transmembrane helix</keyword>
<dbReference type="Gene3D" id="3.40.50.300">
    <property type="entry name" value="P-loop containing nucleotide triphosphate hydrolases"/>
    <property type="match status" value="1"/>
</dbReference>
<feature type="domain" description="ABC transmembrane type-1" evidence="9">
    <location>
        <begin position="42"/>
        <end position="324"/>
    </location>
</feature>
<dbReference type="Proteomes" id="UP000295632">
    <property type="component" value="Unassembled WGS sequence"/>
</dbReference>
<keyword evidence="4 10" id="KW-0067">ATP-binding</keyword>
<evidence type="ECO:0000259" key="9">
    <source>
        <dbReference type="PROSITE" id="PS50929"/>
    </source>
</evidence>
<evidence type="ECO:0000256" key="7">
    <source>
        <dbReference type="SAM" id="Phobius"/>
    </source>
</evidence>
<dbReference type="SUPFAM" id="SSF52540">
    <property type="entry name" value="P-loop containing nucleoside triphosphate hydrolases"/>
    <property type="match status" value="1"/>
</dbReference>
<evidence type="ECO:0000256" key="4">
    <source>
        <dbReference type="ARBA" id="ARBA00022840"/>
    </source>
</evidence>
<gene>
    <name evidence="10" type="ORF">EV213_10245</name>
</gene>
<evidence type="ECO:0000256" key="3">
    <source>
        <dbReference type="ARBA" id="ARBA00022741"/>
    </source>
</evidence>
<dbReference type="SUPFAM" id="SSF90123">
    <property type="entry name" value="ABC transporter transmembrane region"/>
    <property type="match status" value="1"/>
</dbReference>
<sequence length="606" mass="69053">MRFFTLMTRKIAYSIPIQCQKTLPVFSFLLEVVWKTSKRSMLFFFIVMIVAGSCTALEAWAITEFINGLHDTEHHLFFWFLCLIGSMLLKEVAMSAQPLIAGQLNENVGEYLKTRCYEKASSLDLIGFDSADYYDSLERSKQASNKDIGSTIESVARLSIHFIEFIVVIIAVAHIHAYAAILLLIGVTPVALSLKKANHAFIQVNYQQSPLQRQLNYWRDLSTKKESAAELRLFGLSNFFLNRWKTISHRKIDDMYKAKKKVANETLLSFLGVEILIGVVIGALVFSAVYGTISIGLLVATLYLLNRFEEIVRMTSFYIDDISRFYNDFQYLPDFLKHNDIEKPRKKVSPRIADAILEFKDVSFTYPGQTKPAIHHINLTIHSGETIAVVGENGAGKSTIAKLFLNLYEPTYGTIVVNGLRLNETDWQPHANAVFQNYMRYHLTVRENIGIGSITDIHNDEKMYQAAKETDFLQDIRFLKQGLNTMLGHLFSDGKDLSGGQWQKIALVRSNFRDSPFVVFDEPAASLDPKTEFQLYHRLRDMAMEKTVLFITHRLGSAQLADRIIFLSNGTILEEGSHEKLMHQNGAYARLYKLQSSWYTTKEAGF</sequence>
<keyword evidence="6 7" id="KW-0472">Membrane</keyword>
<keyword evidence="3" id="KW-0547">Nucleotide-binding</keyword>
<dbReference type="PANTHER" id="PTHR24221">
    <property type="entry name" value="ATP-BINDING CASSETTE SUB-FAMILY B"/>
    <property type="match status" value="1"/>
</dbReference>
<dbReference type="InterPro" id="IPR027417">
    <property type="entry name" value="P-loop_NTPase"/>
</dbReference>